<dbReference type="Proteomes" id="UP000751224">
    <property type="component" value="Unassembled WGS sequence"/>
</dbReference>
<comment type="caution">
    <text evidence="1">The sequence shown here is derived from an EMBL/GenBank/DDBJ whole genome shotgun (WGS) entry which is preliminary data.</text>
</comment>
<proteinExistence type="predicted"/>
<name>A0A943EI79_9FIRM</name>
<dbReference type="Gene3D" id="1.10.10.10">
    <property type="entry name" value="Winged helix-like DNA-binding domain superfamily/Winged helix DNA-binding domain"/>
    <property type="match status" value="1"/>
</dbReference>
<dbReference type="EMBL" id="JAGZCC010000023">
    <property type="protein sequence ID" value="MBS5588208.1"/>
    <property type="molecule type" value="Genomic_DNA"/>
</dbReference>
<dbReference type="Pfam" id="PF13730">
    <property type="entry name" value="HTH_36"/>
    <property type="match status" value="1"/>
</dbReference>
<dbReference type="RefSeq" id="WP_303886798.1">
    <property type="nucleotide sequence ID" value="NZ_JAGZCC010000023.1"/>
</dbReference>
<sequence>MSRIKKNSYITIMSFMVNDLNLKGNALLIYAIIYGFSQAENQAYTGSRQYLADWTNSSKQGIDKVLKQLIANGLIEKSEKEVNGIKFCEYKATYDTTQQNCLVDNKVNRGSQQSCLVDNKVNRGGQQSCLGVANKVVWGSQLSCPNNIDNTIEDNIDIDIDKSTSEACRDLNLNIITSRLYVEKLFNEIDLMNIDEYNNYIENLLLEYAPQTIASNVLYVFKYMNENNINNRLEFFKAALNKNLKKITVKTEDSNNDEAIEAIVNDVDKDKLNEFLKQFE</sequence>
<dbReference type="InterPro" id="IPR036388">
    <property type="entry name" value="WH-like_DNA-bd_sf"/>
</dbReference>
<organism evidence="1 2">
    <name type="scientific">Thomasclavelia spiroformis</name>
    <dbReference type="NCBI Taxonomy" id="29348"/>
    <lineage>
        <taxon>Bacteria</taxon>
        <taxon>Bacillati</taxon>
        <taxon>Bacillota</taxon>
        <taxon>Erysipelotrichia</taxon>
        <taxon>Erysipelotrichales</taxon>
        <taxon>Coprobacillaceae</taxon>
        <taxon>Thomasclavelia</taxon>
    </lineage>
</organism>
<gene>
    <name evidence="1" type="ORF">KHX14_05240</name>
</gene>
<evidence type="ECO:0000313" key="2">
    <source>
        <dbReference type="Proteomes" id="UP000751224"/>
    </source>
</evidence>
<accession>A0A943EI79</accession>
<evidence type="ECO:0000313" key="1">
    <source>
        <dbReference type="EMBL" id="MBS5588208.1"/>
    </source>
</evidence>
<protein>
    <submittedName>
        <fullName evidence="1">Helix-turn-helix domain-containing protein</fullName>
    </submittedName>
</protein>
<dbReference type="AlphaFoldDB" id="A0A943EI79"/>
<reference evidence="1" key="1">
    <citation type="submission" date="2021-02" db="EMBL/GenBank/DDBJ databases">
        <title>Infant gut strain persistence is associated with maternal origin, phylogeny, and functional potential including surface adhesion and iron acquisition.</title>
        <authorList>
            <person name="Lou Y.C."/>
        </authorList>
    </citation>
    <scope>NUCLEOTIDE SEQUENCE</scope>
    <source>
        <strain evidence="1">L3_108_000G1_dasL3_108_000G1_metabat.metabat.11</strain>
    </source>
</reference>